<keyword evidence="2" id="KW-0732">Signal</keyword>
<dbReference type="GO" id="GO:0005576">
    <property type="term" value="C:extracellular region"/>
    <property type="evidence" value="ECO:0007669"/>
    <property type="project" value="InterPro"/>
</dbReference>
<dbReference type="EMBL" id="CAJNOT010000817">
    <property type="protein sequence ID" value="CAF1087134.1"/>
    <property type="molecule type" value="Genomic_DNA"/>
</dbReference>
<dbReference type="AlphaFoldDB" id="A0A814N448"/>
<dbReference type="SUPFAM" id="SSF57625">
    <property type="entry name" value="Invertebrate chitin-binding proteins"/>
    <property type="match status" value="4"/>
</dbReference>
<evidence type="ECO:0000256" key="4">
    <source>
        <dbReference type="ARBA" id="ARBA00023157"/>
    </source>
</evidence>
<keyword evidence="7" id="KW-1133">Transmembrane helix</keyword>
<dbReference type="InterPro" id="IPR002557">
    <property type="entry name" value="Chitin-bd_dom"/>
</dbReference>
<comment type="caution">
    <text evidence="9">The sequence shown here is derived from an EMBL/GenBank/DDBJ whole genome shotgun (WGS) entry which is preliminary data.</text>
</comment>
<name>A0A814N448_9BILA</name>
<keyword evidence="5" id="KW-0325">Glycoprotein</keyword>
<protein>
    <recommendedName>
        <fullName evidence="8">Chitin-binding type-2 domain-containing protein</fullName>
    </recommendedName>
</protein>
<feature type="region of interest" description="Disordered" evidence="6">
    <location>
        <begin position="225"/>
        <end position="263"/>
    </location>
</feature>
<dbReference type="PANTHER" id="PTHR23301">
    <property type="entry name" value="CHITIN BINDING PERITROPHIN-A"/>
    <property type="match status" value="1"/>
</dbReference>
<feature type="transmembrane region" description="Helical" evidence="7">
    <location>
        <begin position="402"/>
        <end position="422"/>
    </location>
</feature>
<evidence type="ECO:0000313" key="9">
    <source>
        <dbReference type="EMBL" id="CAF1087134.1"/>
    </source>
</evidence>
<sequence length="424" mass="48040">MQLLNHHKRPCSSFSFGYAITIIACFILKTTLAEYDCSAKQDGWYYDPEFCHIYWRCIHGSSEEFECASGTAWDHHENRCNWLDNVDCSRSEKTTAKLTSEDDENEQDDDNETKDDKPIVVVTKSKRKKKKKNSNKRMLDGDEDEEDIDPSYLTVCQASSSAEIFCAGRDGFFANPDYCTRYYRCAHGVDQGFECPKGTAWDEETRSCAWIDQVNCDQKKVDYSTSTTTEDTTTSRKKSDTDSVLSEPSIGSILPSTHGKDSSGGLSIIECQPTGIYTTADPLECNAYYQCDKGIRTRLNCPERQLFDADKRQCMEYERVFCGSRAANLADKNQCINKRDGIHPDTERDCHFYYQCVAQNKMREAKCPGDQKFSSYTGKCGPGNNAPMPCGTYIPGSAIIQYHRNIGFLISSLLTMIFFLVFDL</sequence>
<feature type="compositionally biased region" description="Acidic residues" evidence="6">
    <location>
        <begin position="101"/>
        <end position="113"/>
    </location>
</feature>
<keyword evidence="1" id="KW-0147">Chitin-binding</keyword>
<feature type="compositionally biased region" description="Basic residues" evidence="6">
    <location>
        <begin position="124"/>
        <end position="135"/>
    </location>
</feature>
<organism evidence="9 10">
    <name type="scientific">Rotaria sordida</name>
    <dbReference type="NCBI Taxonomy" id="392033"/>
    <lineage>
        <taxon>Eukaryota</taxon>
        <taxon>Metazoa</taxon>
        <taxon>Spiralia</taxon>
        <taxon>Gnathifera</taxon>
        <taxon>Rotifera</taxon>
        <taxon>Eurotatoria</taxon>
        <taxon>Bdelloidea</taxon>
        <taxon>Philodinida</taxon>
        <taxon>Philodinidae</taxon>
        <taxon>Rotaria</taxon>
    </lineage>
</organism>
<feature type="region of interest" description="Disordered" evidence="6">
    <location>
        <begin position="95"/>
        <end position="145"/>
    </location>
</feature>
<keyword evidence="3" id="KW-0677">Repeat</keyword>
<keyword evidence="4" id="KW-1015">Disulfide bond</keyword>
<accession>A0A814N448</accession>
<feature type="domain" description="Chitin-binding type-2" evidence="8">
    <location>
        <begin position="34"/>
        <end position="90"/>
    </location>
</feature>
<dbReference type="Pfam" id="PF01607">
    <property type="entry name" value="CBM_14"/>
    <property type="match status" value="4"/>
</dbReference>
<dbReference type="Proteomes" id="UP000663864">
    <property type="component" value="Unassembled WGS sequence"/>
</dbReference>
<keyword evidence="7" id="KW-0812">Transmembrane</keyword>
<dbReference type="SMART" id="SM00494">
    <property type="entry name" value="ChtBD2"/>
    <property type="match status" value="4"/>
</dbReference>
<evidence type="ECO:0000256" key="1">
    <source>
        <dbReference type="ARBA" id="ARBA00022669"/>
    </source>
</evidence>
<evidence type="ECO:0000256" key="7">
    <source>
        <dbReference type="SAM" id="Phobius"/>
    </source>
</evidence>
<dbReference type="PROSITE" id="PS50940">
    <property type="entry name" value="CHIT_BIND_II"/>
    <property type="match status" value="4"/>
</dbReference>
<dbReference type="PANTHER" id="PTHR23301:SF0">
    <property type="entry name" value="CHITIN-BINDING TYPE-2 DOMAIN-CONTAINING PROTEIN-RELATED"/>
    <property type="match status" value="1"/>
</dbReference>
<feature type="domain" description="Chitin-binding type-2" evidence="8">
    <location>
        <begin position="332"/>
        <end position="392"/>
    </location>
</feature>
<dbReference type="GO" id="GO:0008061">
    <property type="term" value="F:chitin binding"/>
    <property type="evidence" value="ECO:0007669"/>
    <property type="project" value="UniProtKB-KW"/>
</dbReference>
<evidence type="ECO:0000256" key="6">
    <source>
        <dbReference type="SAM" id="MobiDB-lite"/>
    </source>
</evidence>
<keyword evidence="7" id="KW-0472">Membrane</keyword>
<evidence type="ECO:0000259" key="8">
    <source>
        <dbReference type="PROSITE" id="PS50940"/>
    </source>
</evidence>
<dbReference type="InterPro" id="IPR051940">
    <property type="entry name" value="Chitin_bind-dev_reg"/>
</dbReference>
<evidence type="ECO:0000256" key="2">
    <source>
        <dbReference type="ARBA" id="ARBA00022729"/>
    </source>
</evidence>
<feature type="domain" description="Chitin-binding type-2" evidence="8">
    <location>
        <begin position="163"/>
        <end position="218"/>
    </location>
</feature>
<dbReference type="InterPro" id="IPR036508">
    <property type="entry name" value="Chitin-bd_dom_sf"/>
</dbReference>
<proteinExistence type="predicted"/>
<evidence type="ECO:0000256" key="5">
    <source>
        <dbReference type="ARBA" id="ARBA00023180"/>
    </source>
</evidence>
<gene>
    <name evidence="9" type="ORF">ZHD862_LOCUS16890</name>
</gene>
<dbReference type="Gene3D" id="2.170.140.10">
    <property type="entry name" value="Chitin binding domain"/>
    <property type="match status" value="4"/>
</dbReference>
<reference evidence="9" key="1">
    <citation type="submission" date="2021-02" db="EMBL/GenBank/DDBJ databases">
        <authorList>
            <person name="Nowell W R."/>
        </authorList>
    </citation>
    <scope>NUCLEOTIDE SEQUENCE</scope>
</reference>
<evidence type="ECO:0000313" key="10">
    <source>
        <dbReference type="Proteomes" id="UP000663864"/>
    </source>
</evidence>
<evidence type="ECO:0000256" key="3">
    <source>
        <dbReference type="ARBA" id="ARBA00022737"/>
    </source>
</evidence>
<feature type="domain" description="Chitin-binding type-2" evidence="8">
    <location>
        <begin position="268"/>
        <end position="324"/>
    </location>
</feature>